<keyword evidence="2" id="KW-0820">tRNA-binding</keyword>
<evidence type="ECO:0000313" key="10">
    <source>
        <dbReference type="EMBL" id="EHL95588.1"/>
    </source>
</evidence>
<dbReference type="EMBL" id="AGEY01000197">
    <property type="protein sequence ID" value="EHL95588.1"/>
    <property type="molecule type" value="Genomic_DNA"/>
</dbReference>
<evidence type="ECO:0000256" key="6">
    <source>
        <dbReference type="ARBA" id="ARBA00022884"/>
    </source>
</evidence>
<dbReference type="AlphaFoldDB" id="G9ZT38"/>
<evidence type="ECO:0000256" key="5">
    <source>
        <dbReference type="ARBA" id="ARBA00022840"/>
    </source>
</evidence>
<keyword evidence="11" id="KW-1185">Reference proteome</keyword>
<accession>G9ZT38</accession>
<dbReference type="InterPro" id="IPR018164">
    <property type="entry name" value="Ala-tRNA-synth_IIc_N"/>
</dbReference>
<dbReference type="eggNOG" id="COG0013">
    <property type="taxonomic scope" value="Bacteria"/>
</dbReference>
<dbReference type="SUPFAM" id="SSF55186">
    <property type="entry name" value="ThrRS/AlaRS common domain"/>
    <property type="match status" value="1"/>
</dbReference>
<feature type="domain" description="Alanyl-transfer RNA synthetases family profile" evidence="9">
    <location>
        <begin position="1"/>
        <end position="124"/>
    </location>
</feature>
<dbReference type="GO" id="GO:0002161">
    <property type="term" value="F:aminoacyl-tRNA deacylase activity"/>
    <property type="evidence" value="ECO:0007669"/>
    <property type="project" value="TreeGrafter"/>
</dbReference>
<name>G9ZT38_9LACO</name>
<dbReference type="GO" id="GO:0005829">
    <property type="term" value="C:cytosol"/>
    <property type="evidence" value="ECO:0007669"/>
    <property type="project" value="TreeGrafter"/>
</dbReference>
<dbReference type="Proteomes" id="UP000004625">
    <property type="component" value="Unassembled WGS sequence"/>
</dbReference>
<dbReference type="GO" id="GO:0005524">
    <property type="term" value="F:ATP binding"/>
    <property type="evidence" value="ECO:0007669"/>
    <property type="project" value="UniProtKB-KW"/>
</dbReference>
<reference evidence="10 11" key="1">
    <citation type="submission" date="2011-09" db="EMBL/GenBank/DDBJ databases">
        <authorList>
            <person name="Weinstock G."/>
            <person name="Sodergren E."/>
            <person name="Clifton S."/>
            <person name="Fulton L."/>
            <person name="Fulton B."/>
            <person name="Courtney L."/>
            <person name="Fronick C."/>
            <person name="Harrison M."/>
            <person name="Strong C."/>
            <person name="Farmer C."/>
            <person name="Delahaunty K."/>
            <person name="Markovic C."/>
            <person name="Hall O."/>
            <person name="Minx P."/>
            <person name="Tomlinson C."/>
            <person name="Mitreva M."/>
            <person name="Hou S."/>
            <person name="Chen J."/>
            <person name="Wollam A."/>
            <person name="Pepin K.H."/>
            <person name="Johnson M."/>
            <person name="Bhonagiri V."/>
            <person name="Zhang X."/>
            <person name="Suruliraj S."/>
            <person name="Warren W."/>
            <person name="Chinwalla A."/>
            <person name="Mardis E.R."/>
            <person name="Wilson R.K."/>
        </authorList>
    </citation>
    <scope>NUCLEOTIDE SEQUENCE [LARGE SCALE GENOMIC DNA]</scope>
    <source>
        <strain evidence="10 11">F0439</strain>
    </source>
</reference>
<keyword evidence="4" id="KW-0547">Nucleotide-binding</keyword>
<proteinExistence type="inferred from homology"/>
<protein>
    <recommendedName>
        <fullName evidence="9">Alanyl-transfer RNA synthetases family profile domain-containing protein</fullName>
    </recommendedName>
</protein>
<dbReference type="GO" id="GO:0004813">
    <property type="term" value="F:alanine-tRNA ligase activity"/>
    <property type="evidence" value="ECO:0007669"/>
    <property type="project" value="InterPro"/>
</dbReference>
<sequence>MTCNGDEKLVDESKSDTVELIFDKTPFYAEMGGQVADRGVILDDNDEKVADVIDVQHAPNGQNLHTVKTQEPLIKGQQYHLIVDRLFHSRVEKNHTATHLLDQSLRNILGGHTQQAGSLVEPNYCDLISIILVK</sequence>
<dbReference type="SUPFAM" id="SSF50447">
    <property type="entry name" value="Translation proteins"/>
    <property type="match status" value="1"/>
</dbReference>
<keyword evidence="7" id="KW-0648">Protein biosynthesis</keyword>
<comment type="caution">
    <text evidence="10">The sequence shown here is derived from an EMBL/GenBank/DDBJ whole genome shotgun (WGS) entry which is preliminary data.</text>
</comment>
<dbReference type="PANTHER" id="PTHR11777:SF9">
    <property type="entry name" value="ALANINE--TRNA LIGASE, CYTOPLASMIC"/>
    <property type="match status" value="1"/>
</dbReference>
<keyword evidence="8" id="KW-0030">Aminoacyl-tRNA synthetase</keyword>
<evidence type="ECO:0000256" key="8">
    <source>
        <dbReference type="ARBA" id="ARBA00023146"/>
    </source>
</evidence>
<dbReference type="GO" id="GO:0000049">
    <property type="term" value="F:tRNA binding"/>
    <property type="evidence" value="ECO:0007669"/>
    <property type="project" value="UniProtKB-KW"/>
</dbReference>
<gene>
    <name evidence="10" type="ORF">HMPREF9103_02785</name>
</gene>
<evidence type="ECO:0000256" key="4">
    <source>
        <dbReference type="ARBA" id="ARBA00022741"/>
    </source>
</evidence>
<evidence type="ECO:0000256" key="7">
    <source>
        <dbReference type="ARBA" id="ARBA00022917"/>
    </source>
</evidence>
<dbReference type="InterPro" id="IPR050058">
    <property type="entry name" value="Ala-tRNA_ligase"/>
</dbReference>
<evidence type="ECO:0000256" key="1">
    <source>
        <dbReference type="ARBA" id="ARBA00008226"/>
    </source>
</evidence>
<evidence type="ECO:0000259" key="9">
    <source>
        <dbReference type="PROSITE" id="PS50860"/>
    </source>
</evidence>
<keyword evidence="6" id="KW-0694">RNA-binding</keyword>
<dbReference type="GO" id="GO:0006419">
    <property type="term" value="P:alanyl-tRNA aminoacylation"/>
    <property type="evidence" value="ECO:0007669"/>
    <property type="project" value="InterPro"/>
</dbReference>
<dbReference type="Gene3D" id="3.30.980.10">
    <property type="entry name" value="Threonyl-trna Synthetase, Chain A, domain 2"/>
    <property type="match status" value="1"/>
</dbReference>
<dbReference type="STRING" id="797515.HMPREF9103_02785"/>
<dbReference type="HOGENOM" id="CLU_1893559_0_0_9"/>
<dbReference type="PROSITE" id="PS50860">
    <property type="entry name" value="AA_TRNA_LIGASE_II_ALA"/>
    <property type="match status" value="1"/>
</dbReference>
<dbReference type="Gene3D" id="2.40.30.130">
    <property type="match status" value="1"/>
</dbReference>
<comment type="similarity">
    <text evidence="1">Belongs to the class-II aminoacyl-tRNA synthetase family.</text>
</comment>
<keyword evidence="3" id="KW-0436">Ligase</keyword>
<dbReference type="InterPro" id="IPR018165">
    <property type="entry name" value="Ala-tRNA-synth_IIc_core"/>
</dbReference>
<organism evidence="10 11">
    <name type="scientific">Lentilactobacillus parafarraginis F0439</name>
    <dbReference type="NCBI Taxonomy" id="797515"/>
    <lineage>
        <taxon>Bacteria</taxon>
        <taxon>Bacillati</taxon>
        <taxon>Bacillota</taxon>
        <taxon>Bacilli</taxon>
        <taxon>Lactobacillales</taxon>
        <taxon>Lactobacillaceae</taxon>
        <taxon>Lentilactobacillus</taxon>
    </lineage>
</organism>
<evidence type="ECO:0000313" key="11">
    <source>
        <dbReference type="Proteomes" id="UP000004625"/>
    </source>
</evidence>
<keyword evidence="5" id="KW-0067">ATP-binding</keyword>
<dbReference type="InterPro" id="IPR009000">
    <property type="entry name" value="Transl_B-barrel_sf"/>
</dbReference>
<evidence type="ECO:0000256" key="3">
    <source>
        <dbReference type="ARBA" id="ARBA00022598"/>
    </source>
</evidence>
<dbReference type="Pfam" id="PF01411">
    <property type="entry name" value="tRNA-synt_2c"/>
    <property type="match status" value="1"/>
</dbReference>
<dbReference type="PANTHER" id="PTHR11777">
    <property type="entry name" value="ALANYL-TRNA SYNTHETASE"/>
    <property type="match status" value="1"/>
</dbReference>
<evidence type="ECO:0000256" key="2">
    <source>
        <dbReference type="ARBA" id="ARBA00022555"/>
    </source>
</evidence>
<dbReference type="PATRIC" id="fig|797515.3.peg.2530"/>
<dbReference type="InterPro" id="IPR018163">
    <property type="entry name" value="Thr/Ala-tRNA-synth_IIc_edit"/>
</dbReference>